<organism evidence="3 4">
    <name type="scientific">Acinetobacter terrae</name>
    <dbReference type="NCBI Taxonomy" id="2731247"/>
    <lineage>
        <taxon>Bacteria</taxon>
        <taxon>Pseudomonadati</taxon>
        <taxon>Pseudomonadota</taxon>
        <taxon>Gammaproteobacteria</taxon>
        <taxon>Moraxellales</taxon>
        <taxon>Moraxellaceae</taxon>
        <taxon>Acinetobacter</taxon>
        <taxon>Acinetobacter Taxon 24</taxon>
    </lineage>
</organism>
<evidence type="ECO:0000313" key="4">
    <source>
        <dbReference type="Proteomes" id="UP000291380"/>
    </source>
</evidence>
<feature type="coiled-coil region" evidence="1">
    <location>
        <begin position="166"/>
        <end position="193"/>
    </location>
</feature>
<dbReference type="OrthoDB" id="9928449at2"/>
<dbReference type="Proteomes" id="UP000291380">
    <property type="component" value="Unassembled WGS sequence"/>
</dbReference>
<comment type="caution">
    <text evidence="3">The sequence shown here is derived from an EMBL/GenBank/DDBJ whole genome shotgun (WGS) entry which is preliminary data.</text>
</comment>
<proteinExistence type="predicted"/>
<evidence type="ECO:0000313" key="3">
    <source>
        <dbReference type="EMBL" id="TCB60998.1"/>
    </source>
</evidence>
<reference evidence="3 4" key="1">
    <citation type="submission" date="2019-02" db="EMBL/GenBank/DDBJ databases">
        <title>High diversity of culturable Acinetobacter species in natural soil and water ecosystems.</title>
        <authorList>
            <person name="Radolfova-Krizova L."/>
            <person name="Nemec A."/>
        </authorList>
    </citation>
    <scope>NUCLEOTIDE SEQUENCE [LARGE SCALE GENOMIC DNA]</scope>
    <source>
        <strain evidence="3 4">ANC 4281</strain>
    </source>
</reference>
<accession>A0A4R0EP93</accession>
<gene>
    <name evidence="3" type="ORF">E0H85_03880</name>
</gene>
<protein>
    <submittedName>
        <fullName evidence="3">Uncharacterized protein</fullName>
    </submittedName>
</protein>
<keyword evidence="2" id="KW-0472">Membrane</keyword>
<keyword evidence="2" id="KW-1133">Transmembrane helix</keyword>
<dbReference type="AlphaFoldDB" id="A0A4R0EP93"/>
<evidence type="ECO:0000256" key="2">
    <source>
        <dbReference type="SAM" id="Phobius"/>
    </source>
</evidence>
<sequence length="208" mass="24036">MAEKENTQAVVLQQPSDQQLVIKIEQDTDWISIGAIVLSLLAFVVTIYIVKKSTESQIQSNKDLIKSQNEIKKHELEFIYKSQEIDKFRNVIAEYFALLMKFNSVVSLEIGRMERGDLIESLINYLSQVAYYHMQIELFLDCESNSNHQTVKIQLKELMDSLLKIRIQLDDNKDQLNDRIAAFSNELDIVKASLIKLLNQNVKLQKGE</sequence>
<keyword evidence="1" id="KW-0175">Coiled coil</keyword>
<evidence type="ECO:0000256" key="1">
    <source>
        <dbReference type="SAM" id="Coils"/>
    </source>
</evidence>
<keyword evidence="2" id="KW-0812">Transmembrane</keyword>
<feature type="transmembrane region" description="Helical" evidence="2">
    <location>
        <begin position="30"/>
        <end position="50"/>
    </location>
</feature>
<name>A0A4R0EP93_9GAMM</name>
<dbReference type="EMBL" id="SJOA01000003">
    <property type="protein sequence ID" value="TCB60998.1"/>
    <property type="molecule type" value="Genomic_DNA"/>
</dbReference>
<dbReference type="RefSeq" id="WP_131270664.1">
    <property type="nucleotide sequence ID" value="NZ_SJOA01000003.1"/>
</dbReference>